<dbReference type="AlphaFoldDB" id="A0A7Y9PI78"/>
<dbReference type="EMBL" id="JACCCW010000002">
    <property type="protein sequence ID" value="NYF80374.1"/>
    <property type="molecule type" value="Genomic_DNA"/>
</dbReference>
<evidence type="ECO:0000313" key="4">
    <source>
        <dbReference type="Proteomes" id="UP000589520"/>
    </source>
</evidence>
<organism evidence="3 4">
    <name type="scientific">Granulicella arctica</name>
    <dbReference type="NCBI Taxonomy" id="940613"/>
    <lineage>
        <taxon>Bacteria</taxon>
        <taxon>Pseudomonadati</taxon>
        <taxon>Acidobacteriota</taxon>
        <taxon>Terriglobia</taxon>
        <taxon>Terriglobales</taxon>
        <taxon>Acidobacteriaceae</taxon>
        <taxon>Granulicella</taxon>
    </lineage>
</organism>
<keyword evidence="4" id="KW-1185">Reference proteome</keyword>
<dbReference type="RefSeq" id="WP_179491712.1">
    <property type="nucleotide sequence ID" value="NZ_JACCCW010000002.1"/>
</dbReference>
<comment type="caution">
    <text evidence="3">The sequence shown here is derived from an EMBL/GenBank/DDBJ whole genome shotgun (WGS) entry which is preliminary data.</text>
</comment>
<gene>
    <name evidence="3" type="ORF">HDF17_002694</name>
</gene>
<feature type="chain" id="PRO_5031232077" evidence="2">
    <location>
        <begin position="23"/>
        <end position="116"/>
    </location>
</feature>
<evidence type="ECO:0000256" key="2">
    <source>
        <dbReference type="SAM" id="SignalP"/>
    </source>
</evidence>
<feature type="signal peptide" evidence="2">
    <location>
        <begin position="1"/>
        <end position="22"/>
    </location>
</feature>
<protein>
    <submittedName>
        <fullName evidence="3">Uncharacterized protein</fullName>
    </submittedName>
</protein>
<dbReference type="Proteomes" id="UP000589520">
    <property type="component" value="Unassembled WGS sequence"/>
</dbReference>
<accession>A0A7Y9PI78</accession>
<feature type="region of interest" description="Disordered" evidence="1">
    <location>
        <begin position="31"/>
        <end position="66"/>
    </location>
</feature>
<sequence length="116" mass="12666">MRTIQAAALTIILLGSGTPFLAQQGATLPSVRAPFGPGNSTDTNPLSPAAQEQMERSRQTDRQKKLIADTNRLLTLATELKTDMDKTSKDTMSLDVIKKAEEIEKLAHSVKERMKG</sequence>
<proteinExistence type="predicted"/>
<name>A0A7Y9PI78_9BACT</name>
<evidence type="ECO:0000256" key="1">
    <source>
        <dbReference type="SAM" id="MobiDB-lite"/>
    </source>
</evidence>
<feature type="compositionally biased region" description="Basic and acidic residues" evidence="1">
    <location>
        <begin position="53"/>
        <end position="66"/>
    </location>
</feature>
<evidence type="ECO:0000313" key="3">
    <source>
        <dbReference type="EMBL" id="NYF80374.1"/>
    </source>
</evidence>
<reference evidence="3 4" key="1">
    <citation type="submission" date="2020-07" db="EMBL/GenBank/DDBJ databases">
        <title>Genomic Encyclopedia of Type Strains, Phase IV (KMG-V): Genome sequencing to study the core and pangenomes of soil and plant-associated prokaryotes.</title>
        <authorList>
            <person name="Whitman W."/>
        </authorList>
    </citation>
    <scope>NUCLEOTIDE SEQUENCE [LARGE SCALE GENOMIC DNA]</scope>
    <source>
        <strain evidence="3 4">X4EP2</strain>
    </source>
</reference>
<keyword evidence="2" id="KW-0732">Signal</keyword>